<dbReference type="PANTHER" id="PTHR34660">
    <property type="entry name" value="MYB-LIKE PROTEIN X"/>
    <property type="match status" value="1"/>
</dbReference>
<dbReference type="PANTHER" id="PTHR34660:SF7">
    <property type="entry name" value="DNA LIGASE-LIKE PROTEIN"/>
    <property type="match status" value="1"/>
</dbReference>
<dbReference type="EMBL" id="JBFOLJ010000035">
    <property type="protein sequence ID" value="KAL2457820.1"/>
    <property type="molecule type" value="Genomic_DNA"/>
</dbReference>
<dbReference type="EMBL" id="JBFOLJ010000005">
    <property type="protein sequence ID" value="KAL2538151.1"/>
    <property type="molecule type" value="Genomic_DNA"/>
</dbReference>
<accession>A0ABD1VLB5</accession>
<dbReference type="AlphaFoldDB" id="A0ABD1VLB5"/>
<keyword evidence="4" id="KW-1185">Reference proteome</keyword>
<proteinExistence type="predicted"/>
<feature type="region of interest" description="Disordered" evidence="1">
    <location>
        <begin position="193"/>
        <end position="218"/>
    </location>
</feature>
<reference evidence="3" key="1">
    <citation type="submission" date="2024-07" db="EMBL/GenBank/DDBJ databases">
        <title>Two chromosome-level genome assemblies of Korean endemic species Abeliophyllum distichum and Forsythia ovata (Oleaceae).</title>
        <authorList>
            <person name="Mun J.H."/>
        </authorList>
    </citation>
    <scope>NUCLEOTIDE SEQUENCE</scope>
    <source>
        <strain evidence="3">KNKB202402200001</strain>
        <tissue evidence="3">Leaf</tissue>
    </source>
</reference>
<protein>
    <submittedName>
        <fullName evidence="3">Uncharacterized protein</fullName>
    </submittedName>
</protein>
<feature type="compositionally biased region" description="Basic and acidic residues" evidence="1">
    <location>
        <begin position="30"/>
        <end position="41"/>
    </location>
</feature>
<feature type="compositionally biased region" description="Basic and acidic residues" evidence="1">
    <location>
        <begin position="77"/>
        <end position="91"/>
    </location>
</feature>
<gene>
    <name evidence="3" type="ORF">Fot_19542</name>
    <name evidence="2" type="ORF">Fot_56048</name>
</gene>
<evidence type="ECO:0000313" key="3">
    <source>
        <dbReference type="EMBL" id="KAL2538151.1"/>
    </source>
</evidence>
<reference evidence="4" key="2">
    <citation type="submission" date="2024-07" db="EMBL/GenBank/DDBJ databases">
        <title>Two chromosome-level genome assemblies of Korean endemic species Abeliophyllum distichum and Forsythia ovata (Oleaceae).</title>
        <authorList>
            <person name="Jang H."/>
        </authorList>
    </citation>
    <scope>NUCLEOTIDE SEQUENCE [LARGE SCALE GENOMIC DNA]</scope>
</reference>
<comment type="caution">
    <text evidence="3">The sequence shown here is derived from an EMBL/GenBank/DDBJ whole genome shotgun (WGS) entry which is preliminary data.</text>
</comment>
<feature type="compositionally biased region" description="Polar residues" evidence="1">
    <location>
        <begin position="105"/>
        <end position="114"/>
    </location>
</feature>
<organism evidence="3 4">
    <name type="scientific">Forsythia ovata</name>
    <dbReference type="NCBI Taxonomy" id="205694"/>
    <lineage>
        <taxon>Eukaryota</taxon>
        <taxon>Viridiplantae</taxon>
        <taxon>Streptophyta</taxon>
        <taxon>Embryophyta</taxon>
        <taxon>Tracheophyta</taxon>
        <taxon>Spermatophyta</taxon>
        <taxon>Magnoliopsida</taxon>
        <taxon>eudicotyledons</taxon>
        <taxon>Gunneridae</taxon>
        <taxon>Pentapetalae</taxon>
        <taxon>asterids</taxon>
        <taxon>lamiids</taxon>
        <taxon>Lamiales</taxon>
        <taxon>Oleaceae</taxon>
        <taxon>Forsythieae</taxon>
        <taxon>Forsythia</taxon>
    </lineage>
</organism>
<feature type="compositionally biased region" description="Basic and acidic residues" evidence="1">
    <location>
        <begin position="143"/>
        <end position="161"/>
    </location>
</feature>
<feature type="compositionally biased region" description="Basic and acidic residues" evidence="1">
    <location>
        <begin position="56"/>
        <end position="67"/>
    </location>
</feature>
<evidence type="ECO:0000313" key="4">
    <source>
        <dbReference type="Proteomes" id="UP001604277"/>
    </source>
</evidence>
<feature type="region of interest" description="Disordered" evidence="1">
    <location>
        <begin position="28"/>
        <end position="171"/>
    </location>
</feature>
<dbReference type="Proteomes" id="UP001604277">
    <property type="component" value="Unassembled WGS sequence"/>
</dbReference>
<feature type="compositionally biased region" description="Basic residues" evidence="1">
    <location>
        <begin position="42"/>
        <end position="55"/>
    </location>
</feature>
<sequence>MARCFPYLPPGYSLGKLGNDASVESIKLQMETERAGKEQRKKEKRKEKKEKRKEKKDKIKAHTEKNWAEPNSGSFLKVREAETEQLEKSSLTEEYEQPIYLCVPSSPSDSTGNSNKRKRHSPPVDGSHSRGNIIRIRLLPPKKPKEHDATGRTDFPAERNSEIAPRASQENNCSIAQESSYIVSGLPTGTDKEPICSSSGRHEAAAHGKARNPSDHDTVMSNKQRVELEYRSLFENWAPPQLQAQHTSPDEEWLVRGKNQDVHVESKLKPCNDPISSCSSTSVLGPRARYLHEADVYALPFTVPF</sequence>
<name>A0ABD1VLB5_9LAMI</name>
<evidence type="ECO:0000256" key="1">
    <source>
        <dbReference type="SAM" id="MobiDB-lite"/>
    </source>
</evidence>
<evidence type="ECO:0000313" key="2">
    <source>
        <dbReference type="EMBL" id="KAL2457820.1"/>
    </source>
</evidence>